<dbReference type="PROSITE" id="PS50887">
    <property type="entry name" value="GGDEF"/>
    <property type="match status" value="1"/>
</dbReference>
<dbReference type="NCBIfam" id="TIGR00254">
    <property type="entry name" value="GGDEF"/>
    <property type="match status" value="1"/>
</dbReference>
<dbReference type="SMART" id="SM00267">
    <property type="entry name" value="GGDEF"/>
    <property type="match status" value="1"/>
</dbReference>
<dbReference type="RefSeq" id="WP_128491007.1">
    <property type="nucleotide sequence ID" value="NZ_JBHLXB010000167.1"/>
</dbReference>
<dbReference type="SMART" id="SM00091">
    <property type="entry name" value="PAS"/>
    <property type="match status" value="2"/>
</dbReference>
<feature type="domain" description="PAC" evidence="2">
    <location>
        <begin position="363"/>
        <end position="415"/>
    </location>
</feature>
<dbReference type="Pfam" id="PF08447">
    <property type="entry name" value="PAS_3"/>
    <property type="match status" value="1"/>
</dbReference>
<protein>
    <submittedName>
        <fullName evidence="5">EAL domain-containing protein</fullName>
    </submittedName>
</protein>
<evidence type="ECO:0000259" key="1">
    <source>
        <dbReference type="PROSITE" id="PS50112"/>
    </source>
</evidence>
<dbReference type="Proteomes" id="UP000287168">
    <property type="component" value="Unassembled WGS sequence"/>
</dbReference>
<accession>A0A3S3U0V4</accession>
<dbReference type="SMART" id="SM00065">
    <property type="entry name" value="GAF"/>
    <property type="match status" value="1"/>
</dbReference>
<dbReference type="Pfam" id="PF00990">
    <property type="entry name" value="GGDEF"/>
    <property type="match status" value="1"/>
</dbReference>
<dbReference type="InterPro" id="IPR052155">
    <property type="entry name" value="Biofilm_reg_signaling"/>
</dbReference>
<dbReference type="SUPFAM" id="SSF55785">
    <property type="entry name" value="PYP-like sensor domain (PAS domain)"/>
    <property type="match status" value="2"/>
</dbReference>
<dbReference type="EMBL" id="SBLC01000093">
    <property type="protein sequence ID" value="RWY34945.1"/>
    <property type="molecule type" value="Genomic_DNA"/>
</dbReference>
<dbReference type="PROSITE" id="PS50113">
    <property type="entry name" value="PAC"/>
    <property type="match status" value="1"/>
</dbReference>
<gene>
    <name evidence="5" type="ORF">EP867_18995</name>
</gene>
<dbReference type="InterPro" id="IPR001633">
    <property type="entry name" value="EAL_dom"/>
</dbReference>
<dbReference type="PROSITE" id="PS50112">
    <property type="entry name" value="PAS"/>
    <property type="match status" value="2"/>
</dbReference>
<evidence type="ECO:0000313" key="5">
    <source>
        <dbReference type="EMBL" id="RWY34945.1"/>
    </source>
</evidence>
<keyword evidence="6" id="KW-1185">Reference proteome</keyword>
<dbReference type="NCBIfam" id="TIGR00229">
    <property type="entry name" value="sensory_box"/>
    <property type="match status" value="1"/>
</dbReference>
<dbReference type="Pfam" id="PF13185">
    <property type="entry name" value="GAF_2"/>
    <property type="match status" value="1"/>
</dbReference>
<dbReference type="Gene3D" id="3.30.450.20">
    <property type="entry name" value="PAS domain"/>
    <property type="match status" value="2"/>
</dbReference>
<dbReference type="SUPFAM" id="SSF141868">
    <property type="entry name" value="EAL domain-like"/>
    <property type="match status" value="1"/>
</dbReference>
<dbReference type="PROSITE" id="PS50883">
    <property type="entry name" value="EAL"/>
    <property type="match status" value="1"/>
</dbReference>
<dbReference type="CDD" id="cd01948">
    <property type="entry name" value="EAL"/>
    <property type="match status" value="1"/>
</dbReference>
<feature type="domain" description="PAS" evidence="1">
    <location>
        <begin position="2"/>
        <end position="58"/>
    </location>
</feature>
<reference evidence="5 6" key="1">
    <citation type="journal article" date="2015" name="Int. J. Syst. Evol. Microbiol.">
        <title>Gemmobacter intermedius sp. nov., isolated from a white stork (Ciconia ciconia).</title>
        <authorList>
            <person name="Kampfer P."/>
            <person name="Jerzak L."/>
            <person name="Wilharm G."/>
            <person name="Golke J."/>
            <person name="Busse H.J."/>
            <person name="Glaeser S.P."/>
        </authorList>
    </citation>
    <scope>NUCLEOTIDE SEQUENCE [LARGE SCALE GENOMIC DNA]</scope>
    <source>
        <strain evidence="5 6">119/4</strain>
    </source>
</reference>
<dbReference type="Pfam" id="PF13188">
    <property type="entry name" value="PAS_8"/>
    <property type="match status" value="1"/>
</dbReference>
<evidence type="ECO:0000259" key="4">
    <source>
        <dbReference type="PROSITE" id="PS50887"/>
    </source>
</evidence>
<dbReference type="OrthoDB" id="9814202at2"/>
<comment type="caution">
    <text evidence="5">The sequence shown here is derived from an EMBL/GenBank/DDBJ whole genome shotgun (WGS) entry which is preliminary data.</text>
</comment>
<dbReference type="Pfam" id="PF00563">
    <property type="entry name" value="EAL"/>
    <property type="match status" value="1"/>
</dbReference>
<dbReference type="AlphaFoldDB" id="A0A3S3U0V4"/>
<dbReference type="InterPro" id="IPR003018">
    <property type="entry name" value="GAF"/>
</dbReference>
<dbReference type="PANTHER" id="PTHR44757:SF2">
    <property type="entry name" value="BIOFILM ARCHITECTURE MAINTENANCE PROTEIN MBAA"/>
    <property type="match status" value="1"/>
</dbReference>
<dbReference type="CDD" id="cd00130">
    <property type="entry name" value="PAS"/>
    <property type="match status" value="2"/>
</dbReference>
<organism evidence="5 6">
    <name type="scientific">Falsigemmobacter intermedius</name>
    <dbReference type="NCBI Taxonomy" id="1553448"/>
    <lineage>
        <taxon>Bacteria</taxon>
        <taxon>Pseudomonadati</taxon>
        <taxon>Pseudomonadota</taxon>
        <taxon>Alphaproteobacteria</taxon>
        <taxon>Rhodobacterales</taxon>
        <taxon>Paracoccaceae</taxon>
        <taxon>Falsigemmobacter</taxon>
    </lineage>
</organism>
<dbReference type="SMART" id="SM00086">
    <property type="entry name" value="PAC"/>
    <property type="match status" value="1"/>
</dbReference>
<feature type="domain" description="PAS" evidence="1">
    <location>
        <begin position="290"/>
        <end position="360"/>
    </location>
</feature>
<dbReference type="InterPro" id="IPR000700">
    <property type="entry name" value="PAS-assoc_C"/>
</dbReference>
<dbReference type="InterPro" id="IPR043128">
    <property type="entry name" value="Rev_trsase/Diguanyl_cyclase"/>
</dbReference>
<dbReference type="InterPro" id="IPR029787">
    <property type="entry name" value="Nucleotide_cyclase"/>
</dbReference>
<dbReference type="Gene3D" id="3.20.20.450">
    <property type="entry name" value="EAL domain"/>
    <property type="match status" value="1"/>
</dbReference>
<sequence>MSDNLLFDALTRGLPGLVWIFDSNGRVTFMNPQWTDFTGLPHEGALGLGWREAVHPDDAAMLCARFPLVDADTNGLKRIIRIRAADRTYHRHISSIRRVSADSWVGCAFDAHEWLSAELRDATHGTILQRVTSGTELSQLLDEVCLAAERQVSGVTCSINQVDAKTGQFISANAPNLPHQISQSLVGLTISPCVGSCGTAAFTKRDVICPDIASDPLWEGIRELILPLGLRSCWSQPIFSAEGEVIATFGCYFREARAPSAGEMQEIARFRSLATLAIERARMLEALHESEAHYRHTVEQNPQIPWTADPAGKLLSLSPRWTELTGIPLEEAILQGLRQAQHEDDIDEVMQAWELARETGRPFTADYRLRLQTGAYIWVRTQATARCDATGTVIRWYGTIEDIHEKHMATETLRRQAYQDDLTGLPNRRSFTAELKTHLQSGDGQVGLLVLDMDHFKQVNDRYGHKTGDAVLRLFARHLLKLATGREFVARLGGDEFAIILPDVRSEDDVMTRARTIERALEVSLMRSRKARACRPSIGCALGTPNESPDELFKRADIALYAVKEAAKGGVRLFDHNIRSAAIRRSEAFELARLALREDWIEPFYQPIMDMKSGVVRGYEALLRIRHPERGILPPRLIMEALDAPDLADIIGLRMSEKIVADMGPLSPGGPLKGQVSINVSTENLTESHFIENLLRLLQTYNVSPHSIRLEITERVLMNQLNHGAIERLMRLRQSGIGIALDDFGTGYASLIHLKALPVDEIKIDRSFVSGLGTDANKGEIVEAMLGLARTLGLVTVAEGVETNDEARQLRDWGCDYAQGYLFGHPAPATHVKSK</sequence>
<dbReference type="InterPro" id="IPR001610">
    <property type="entry name" value="PAC"/>
</dbReference>
<evidence type="ECO:0000259" key="3">
    <source>
        <dbReference type="PROSITE" id="PS50883"/>
    </source>
</evidence>
<dbReference type="SUPFAM" id="SSF55781">
    <property type="entry name" value="GAF domain-like"/>
    <property type="match status" value="1"/>
</dbReference>
<dbReference type="SMART" id="SM00052">
    <property type="entry name" value="EAL"/>
    <property type="match status" value="1"/>
</dbReference>
<dbReference type="InterPro" id="IPR000014">
    <property type="entry name" value="PAS"/>
</dbReference>
<feature type="domain" description="GGDEF" evidence="4">
    <location>
        <begin position="444"/>
        <end position="576"/>
    </location>
</feature>
<dbReference type="SUPFAM" id="SSF55073">
    <property type="entry name" value="Nucleotide cyclase"/>
    <property type="match status" value="1"/>
</dbReference>
<dbReference type="InterPro" id="IPR035965">
    <property type="entry name" value="PAS-like_dom_sf"/>
</dbReference>
<dbReference type="InterPro" id="IPR013655">
    <property type="entry name" value="PAS_fold_3"/>
</dbReference>
<dbReference type="PANTHER" id="PTHR44757">
    <property type="entry name" value="DIGUANYLATE CYCLASE DGCP"/>
    <property type="match status" value="1"/>
</dbReference>
<dbReference type="Gene3D" id="3.30.70.270">
    <property type="match status" value="1"/>
</dbReference>
<proteinExistence type="predicted"/>
<dbReference type="InterPro" id="IPR035919">
    <property type="entry name" value="EAL_sf"/>
</dbReference>
<evidence type="ECO:0000259" key="2">
    <source>
        <dbReference type="PROSITE" id="PS50113"/>
    </source>
</evidence>
<dbReference type="Gene3D" id="3.30.450.40">
    <property type="match status" value="1"/>
</dbReference>
<name>A0A3S3U0V4_9RHOB</name>
<feature type="domain" description="EAL" evidence="3">
    <location>
        <begin position="585"/>
        <end position="835"/>
    </location>
</feature>
<dbReference type="InterPro" id="IPR000160">
    <property type="entry name" value="GGDEF_dom"/>
</dbReference>
<dbReference type="InterPro" id="IPR029016">
    <property type="entry name" value="GAF-like_dom_sf"/>
</dbReference>
<dbReference type="CDD" id="cd01949">
    <property type="entry name" value="GGDEF"/>
    <property type="match status" value="1"/>
</dbReference>
<evidence type="ECO:0000313" key="6">
    <source>
        <dbReference type="Proteomes" id="UP000287168"/>
    </source>
</evidence>